<accession>A0ABP8KUV1</accession>
<dbReference type="SUPFAM" id="SSF53822">
    <property type="entry name" value="Periplasmic binding protein-like I"/>
    <property type="match status" value="1"/>
</dbReference>
<dbReference type="CDD" id="cd19969">
    <property type="entry name" value="PBP1_ABC_sugar_binding-like"/>
    <property type="match status" value="1"/>
</dbReference>
<dbReference type="Gene3D" id="3.40.50.2300">
    <property type="match status" value="2"/>
</dbReference>
<comment type="subcellular location">
    <subcellularLocation>
        <location evidence="1">Cell envelope</location>
    </subcellularLocation>
</comment>
<feature type="chain" id="PRO_5045117327" evidence="3">
    <location>
        <begin position="19"/>
        <end position="346"/>
    </location>
</feature>
<dbReference type="InterPro" id="IPR025997">
    <property type="entry name" value="SBP_2_dom"/>
</dbReference>
<name>A0ABP8KUV1_9BACT</name>
<comment type="similarity">
    <text evidence="2">Belongs to the bacterial solute-binding protein 2 family.</text>
</comment>
<dbReference type="PANTHER" id="PTHR30036:SF7">
    <property type="entry name" value="ABC TRANSPORTER PERIPLASMIC-BINDING PROTEIN YPHF"/>
    <property type="match status" value="1"/>
</dbReference>
<keyword evidence="6" id="KW-1185">Reference proteome</keyword>
<dbReference type="EMBL" id="BAABHB010000014">
    <property type="protein sequence ID" value="GAA4416562.1"/>
    <property type="molecule type" value="Genomic_DNA"/>
</dbReference>
<evidence type="ECO:0000256" key="2">
    <source>
        <dbReference type="ARBA" id="ARBA00007639"/>
    </source>
</evidence>
<dbReference type="InterPro" id="IPR028082">
    <property type="entry name" value="Peripla_BP_I"/>
</dbReference>
<dbReference type="Proteomes" id="UP001500936">
    <property type="component" value="Unassembled WGS sequence"/>
</dbReference>
<dbReference type="Pfam" id="PF13407">
    <property type="entry name" value="Peripla_BP_4"/>
    <property type="match status" value="1"/>
</dbReference>
<evidence type="ECO:0000313" key="5">
    <source>
        <dbReference type="EMBL" id="GAA4416562.1"/>
    </source>
</evidence>
<evidence type="ECO:0000313" key="6">
    <source>
        <dbReference type="Proteomes" id="UP001500936"/>
    </source>
</evidence>
<keyword evidence="3" id="KW-0732">Signal</keyword>
<feature type="signal peptide" evidence="3">
    <location>
        <begin position="1"/>
        <end position="18"/>
    </location>
</feature>
<dbReference type="InterPro" id="IPR050555">
    <property type="entry name" value="Bact_Solute-Bind_Prot2"/>
</dbReference>
<gene>
    <name evidence="5" type="ORF">GCM10023187_48110</name>
</gene>
<protein>
    <submittedName>
        <fullName evidence="5">Sugar-binding protein</fullName>
    </submittedName>
</protein>
<evidence type="ECO:0000256" key="1">
    <source>
        <dbReference type="ARBA" id="ARBA00004196"/>
    </source>
</evidence>
<reference evidence="6" key="1">
    <citation type="journal article" date="2019" name="Int. J. Syst. Evol. Microbiol.">
        <title>The Global Catalogue of Microorganisms (GCM) 10K type strain sequencing project: providing services to taxonomists for standard genome sequencing and annotation.</title>
        <authorList>
            <consortium name="The Broad Institute Genomics Platform"/>
            <consortium name="The Broad Institute Genome Sequencing Center for Infectious Disease"/>
            <person name="Wu L."/>
            <person name="Ma J."/>
        </authorList>
    </citation>
    <scope>NUCLEOTIDE SEQUENCE [LARGE SCALE GENOMIC DNA]</scope>
    <source>
        <strain evidence="6">JCM 17925</strain>
    </source>
</reference>
<feature type="domain" description="Periplasmic binding protein" evidence="4">
    <location>
        <begin position="52"/>
        <end position="300"/>
    </location>
</feature>
<evidence type="ECO:0000256" key="3">
    <source>
        <dbReference type="SAM" id="SignalP"/>
    </source>
</evidence>
<comment type="caution">
    <text evidence="5">The sequence shown here is derived from an EMBL/GenBank/DDBJ whole genome shotgun (WGS) entry which is preliminary data.</text>
</comment>
<sequence length="346" mass="37569">MQLIQTRFLLGILLTALAGCELPPRDQTGVTQLALQTSDESEEARTNEEYVMVTTAVGMPMYVNHDQAAFKRWGKQMGVKTSILGPADWDVPAQINTIEEVIGTRPTGLLINGTDPAIAQAIDKAVAAGIPTVVYDSDIPNSRRHAFLGTNWYEIGRMQGEEVARLIGGKGKVAYMGILGLNNMEDGFRGMLDVFKRYPNIEVVGKFDDKANVETAARITADLLAAHPDIAGICGFDSNSGPGIALAVKEAGKAGKVKITTVDWEPEHLRLVKEGVIQMLAGQKRELFTWYGAQFLYDMVHRTNKLSGNDTMAGISNVPNTVNTGLLRITKENVNQFLTPSGPPTP</sequence>
<organism evidence="5 6">
    <name type="scientific">Nibrella viscosa</name>
    <dbReference type="NCBI Taxonomy" id="1084524"/>
    <lineage>
        <taxon>Bacteria</taxon>
        <taxon>Pseudomonadati</taxon>
        <taxon>Bacteroidota</taxon>
        <taxon>Cytophagia</taxon>
        <taxon>Cytophagales</taxon>
        <taxon>Spirosomataceae</taxon>
        <taxon>Nibrella</taxon>
    </lineage>
</organism>
<dbReference type="RefSeq" id="WP_345270605.1">
    <property type="nucleotide sequence ID" value="NZ_BAABHB010000014.1"/>
</dbReference>
<evidence type="ECO:0000259" key="4">
    <source>
        <dbReference type="Pfam" id="PF13407"/>
    </source>
</evidence>
<proteinExistence type="inferred from homology"/>
<dbReference type="PROSITE" id="PS51257">
    <property type="entry name" value="PROKAR_LIPOPROTEIN"/>
    <property type="match status" value="1"/>
</dbReference>
<dbReference type="PANTHER" id="PTHR30036">
    <property type="entry name" value="D-XYLOSE-BINDING PERIPLASMIC PROTEIN"/>
    <property type="match status" value="1"/>
</dbReference>